<feature type="region of interest" description="Disordered" evidence="2">
    <location>
        <begin position="573"/>
        <end position="688"/>
    </location>
</feature>
<evidence type="ECO:0000256" key="1">
    <source>
        <dbReference type="ARBA" id="ARBA00023242"/>
    </source>
</evidence>
<dbReference type="GO" id="GO:0006351">
    <property type="term" value="P:DNA-templated transcription"/>
    <property type="evidence" value="ECO:0007669"/>
    <property type="project" value="InterPro"/>
</dbReference>
<evidence type="ECO:0000313" key="5">
    <source>
        <dbReference type="Proteomes" id="UP000287124"/>
    </source>
</evidence>
<dbReference type="GO" id="GO:0008270">
    <property type="term" value="F:zinc ion binding"/>
    <property type="evidence" value="ECO:0007669"/>
    <property type="project" value="InterPro"/>
</dbReference>
<dbReference type="Pfam" id="PF04082">
    <property type="entry name" value="Fungal_trans"/>
    <property type="match status" value="1"/>
</dbReference>
<dbReference type="InterPro" id="IPR050987">
    <property type="entry name" value="AtrR-like"/>
</dbReference>
<dbReference type="PANTHER" id="PTHR46910:SF9">
    <property type="entry name" value="MISCELLANEOUS ZN(II)2CYS6 TRANSCRIPTION FACTOR (EUROFUNG)"/>
    <property type="match status" value="1"/>
</dbReference>
<keyword evidence="1" id="KW-0539">Nucleus</keyword>
<feature type="domain" description="Xylanolytic transcriptional activator regulatory" evidence="3">
    <location>
        <begin position="213"/>
        <end position="298"/>
    </location>
</feature>
<evidence type="ECO:0000256" key="2">
    <source>
        <dbReference type="SAM" id="MobiDB-lite"/>
    </source>
</evidence>
<dbReference type="InterPro" id="IPR007219">
    <property type="entry name" value="XnlR_reg_dom"/>
</dbReference>
<feature type="region of interest" description="Disordered" evidence="2">
    <location>
        <begin position="328"/>
        <end position="366"/>
    </location>
</feature>
<feature type="region of interest" description="Disordered" evidence="2">
    <location>
        <begin position="38"/>
        <end position="81"/>
    </location>
</feature>
<dbReference type="GO" id="GO:0003677">
    <property type="term" value="F:DNA binding"/>
    <property type="evidence" value="ECO:0007669"/>
    <property type="project" value="InterPro"/>
</dbReference>
<reference evidence="4 5" key="1">
    <citation type="submission" date="2017-06" db="EMBL/GenBank/DDBJ databases">
        <title>Comparative genomic analysis of Ambrosia Fusariam Clade fungi.</title>
        <authorList>
            <person name="Stajich J.E."/>
            <person name="Carrillo J."/>
            <person name="Kijimoto T."/>
            <person name="Eskalen A."/>
            <person name="O'Donnell K."/>
            <person name="Kasson M."/>
        </authorList>
    </citation>
    <scope>NUCLEOTIDE SEQUENCE [LARGE SCALE GENOMIC DNA]</scope>
    <source>
        <strain evidence="4 5">UCR1854</strain>
    </source>
</reference>
<organism evidence="4 5">
    <name type="scientific">Fusarium euwallaceae</name>
    <dbReference type="NCBI Taxonomy" id="1147111"/>
    <lineage>
        <taxon>Eukaryota</taxon>
        <taxon>Fungi</taxon>
        <taxon>Dikarya</taxon>
        <taxon>Ascomycota</taxon>
        <taxon>Pezizomycotina</taxon>
        <taxon>Sordariomycetes</taxon>
        <taxon>Hypocreomycetidae</taxon>
        <taxon>Hypocreales</taxon>
        <taxon>Nectriaceae</taxon>
        <taxon>Fusarium</taxon>
        <taxon>Fusarium solani species complex</taxon>
    </lineage>
</organism>
<keyword evidence="5" id="KW-1185">Reference proteome</keyword>
<name>A0A430LZJ3_9HYPO</name>
<dbReference type="CDD" id="cd12148">
    <property type="entry name" value="fungal_TF_MHR"/>
    <property type="match status" value="1"/>
</dbReference>
<gene>
    <name evidence="4" type="ORF">BHE90_004451</name>
</gene>
<comment type="caution">
    <text evidence="4">The sequence shown here is derived from an EMBL/GenBank/DDBJ whole genome shotgun (WGS) entry which is preliminary data.</text>
</comment>
<feature type="compositionally biased region" description="Basic and acidic residues" evidence="2">
    <location>
        <begin position="657"/>
        <end position="680"/>
    </location>
</feature>
<accession>A0A430LZJ3</accession>
<evidence type="ECO:0000313" key="4">
    <source>
        <dbReference type="EMBL" id="RTE81041.1"/>
    </source>
</evidence>
<dbReference type="Proteomes" id="UP000287124">
    <property type="component" value="Unassembled WGS sequence"/>
</dbReference>
<dbReference type="EMBL" id="MIKF01000047">
    <property type="protein sequence ID" value="RTE81041.1"/>
    <property type="molecule type" value="Genomic_DNA"/>
</dbReference>
<dbReference type="SMART" id="SM00906">
    <property type="entry name" value="Fungal_trans"/>
    <property type="match status" value="1"/>
</dbReference>
<proteinExistence type="predicted"/>
<protein>
    <recommendedName>
        <fullName evidence="3">Xylanolytic transcriptional activator regulatory domain-containing protein</fullName>
    </recommendedName>
</protein>
<dbReference type="GO" id="GO:0003700">
    <property type="term" value="F:DNA-binding transcription factor activity"/>
    <property type="evidence" value="ECO:0007669"/>
    <property type="project" value="InterPro"/>
</dbReference>
<evidence type="ECO:0000259" key="3">
    <source>
        <dbReference type="SMART" id="SM00906"/>
    </source>
</evidence>
<sequence>MTPEIGSLRALKNGDSQYVGSSSGVYFINTVRRAFATIPDEESEERQHTSENGQQLLNDPSPEDCIVGGDEQGGRSMGLEAGASGEAGITQTNDQRQPATASPSFDLGNLPDYAIARQLVLTYFRIWHPLVPFLHGPECLSQLDALYRDTSTTPLSRLVTFKCIFNIARLESDNIPDLSSISIHSASDLLPTLGLLALRCDIPSIQALLAAQVYFISTMSLRHASSVGGLISRSIFQTGMHRCPFRYWHLSPEDRDMRKRIFWSFYVLDRFLSQSLGHPNGIQDSDIDVCAPGHRDLHEPVTQSALSPSSAAAADNLILHLPANHPDRRLASPRLRAQSRDPSPEEDADIGRNPSETSSGPSRRTAAILQHRRETQSVLENHVRYSQLVGRLLEIFHKSITERRADDQTVLFLKADVSAWGNSLTQPRLDSKTKEENPELTPEPTVFPFVLYHYCVLLLNRPTLSLDPSSAEFRAGLQVCIGAASSIIETVGKYSDLGGPLFWPGYMTAVWMSGLILALATWLQSYSPTKAISGISSALGFLTAVTNRWRMAKDCKEVLSMLLRSIEERTTGRKRFRPEGDVESGYAGRPAQSGRPSSIGPGSTKRRRATNSPRTRFRSEAHPLPQIPSRALRGSSKARNPSTAHSPLPRSGLRNGSDTRHDNFPRNDHYNPDTPSRDPNDYQSATGLYDSSFQFDPFTSLQDLNMPNNERLLGPYHAPIPTTFPDRRQNFDQNTGQFDGADMIFDMFDGATWGSLIDMVNDAGMSKHI</sequence>
<dbReference type="AlphaFoldDB" id="A0A430LZJ3"/>
<dbReference type="PANTHER" id="PTHR46910">
    <property type="entry name" value="TRANSCRIPTION FACTOR PDR1"/>
    <property type="match status" value="1"/>
</dbReference>